<name>A0A1H9IPS8_FLAFI</name>
<evidence type="ECO:0000256" key="2">
    <source>
        <dbReference type="ARBA" id="ARBA00022670"/>
    </source>
</evidence>
<feature type="domain" description="NlpC/P60" evidence="5">
    <location>
        <begin position="61"/>
        <end position="189"/>
    </location>
</feature>
<keyword evidence="3 6" id="KW-0378">Hydrolase</keyword>
<proteinExistence type="inferred from homology"/>
<evidence type="ECO:0000259" key="5">
    <source>
        <dbReference type="PROSITE" id="PS51935"/>
    </source>
</evidence>
<evidence type="ECO:0000256" key="1">
    <source>
        <dbReference type="ARBA" id="ARBA00007074"/>
    </source>
</evidence>
<dbReference type="InterPro" id="IPR000064">
    <property type="entry name" value="NLP_P60_dom"/>
</dbReference>
<dbReference type="PANTHER" id="PTHR47053">
    <property type="entry name" value="MUREIN DD-ENDOPEPTIDASE MEPH-RELATED"/>
    <property type="match status" value="1"/>
</dbReference>
<dbReference type="AlphaFoldDB" id="A0A1H9IPS8"/>
<dbReference type="GO" id="GO:0008234">
    <property type="term" value="F:cysteine-type peptidase activity"/>
    <property type="evidence" value="ECO:0007669"/>
    <property type="project" value="UniProtKB-KW"/>
</dbReference>
<evidence type="ECO:0000313" key="6">
    <source>
        <dbReference type="EMBL" id="SEQ76519.1"/>
    </source>
</evidence>
<dbReference type="EMBL" id="FOFZ01000004">
    <property type="protein sequence ID" value="SEQ76519.1"/>
    <property type="molecule type" value="Genomic_DNA"/>
</dbReference>
<evidence type="ECO:0000256" key="4">
    <source>
        <dbReference type="ARBA" id="ARBA00022807"/>
    </source>
</evidence>
<dbReference type="Gene3D" id="3.90.1720.10">
    <property type="entry name" value="endopeptidase domain like (from Nostoc punctiforme)"/>
    <property type="match status" value="1"/>
</dbReference>
<sequence>MTSNNINRLKSLTTISLVLIVLISFAYRSLRADKGIVGKRLPEKKEMLVKDAPINGSEINVPLRDSIVSFGMDLVGTPYVEAGCSRDGFDCSGFVYFVFQHFKIQVPRSSSQFDNFGKEIAIESVKKGDVLLFLSPTRNVIGHLGIVSNPKGMESDFIHATSGRDMKVIISSLKQRGYTRRFVKAIRVL</sequence>
<keyword evidence="7" id="KW-1185">Reference proteome</keyword>
<dbReference type="InterPro" id="IPR038765">
    <property type="entry name" value="Papain-like_cys_pep_sf"/>
</dbReference>
<dbReference type="GO" id="GO:0006508">
    <property type="term" value="P:proteolysis"/>
    <property type="evidence" value="ECO:0007669"/>
    <property type="project" value="UniProtKB-KW"/>
</dbReference>
<dbReference type="PROSITE" id="PS51935">
    <property type="entry name" value="NLPC_P60"/>
    <property type="match status" value="1"/>
</dbReference>
<gene>
    <name evidence="6" type="ORF">SAMN05444355_10476</name>
</gene>
<dbReference type="OrthoDB" id="9807055at2"/>
<protein>
    <submittedName>
        <fullName evidence="6">Cell wall-associated hydrolase, NlpC family</fullName>
    </submittedName>
</protein>
<evidence type="ECO:0000256" key="3">
    <source>
        <dbReference type="ARBA" id="ARBA00022801"/>
    </source>
</evidence>
<dbReference type="InterPro" id="IPR051202">
    <property type="entry name" value="Peptidase_C40"/>
</dbReference>
<dbReference type="PANTHER" id="PTHR47053:SF1">
    <property type="entry name" value="MUREIN DD-ENDOPEPTIDASE MEPH-RELATED"/>
    <property type="match status" value="1"/>
</dbReference>
<accession>A0A1H9IPS8</accession>
<evidence type="ECO:0000313" key="7">
    <source>
        <dbReference type="Proteomes" id="UP000183658"/>
    </source>
</evidence>
<reference evidence="7" key="1">
    <citation type="submission" date="2016-10" db="EMBL/GenBank/DDBJ databases">
        <authorList>
            <person name="Varghese N."/>
            <person name="Submissions S."/>
        </authorList>
    </citation>
    <scope>NUCLEOTIDE SEQUENCE [LARGE SCALE GENOMIC DNA]</scope>
    <source>
        <strain evidence="7">DSM 15719</strain>
    </source>
</reference>
<keyword evidence="4" id="KW-0788">Thiol protease</keyword>
<dbReference type="RefSeq" id="WP_083380391.1">
    <property type="nucleotide sequence ID" value="NZ_CBCRVS010000019.1"/>
</dbReference>
<keyword evidence="2" id="KW-0645">Protease</keyword>
<organism evidence="6 7">
    <name type="scientific">Flavobacterium frigoris</name>
    <dbReference type="NCBI Taxonomy" id="229204"/>
    <lineage>
        <taxon>Bacteria</taxon>
        <taxon>Pseudomonadati</taxon>
        <taxon>Bacteroidota</taxon>
        <taxon>Flavobacteriia</taxon>
        <taxon>Flavobacteriales</taxon>
        <taxon>Flavobacteriaceae</taxon>
        <taxon>Flavobacterium</taxon>
    </lineage>
</organism>
<dbReference type="Proteomes" id="UP000183658">
    <property type="component" value="Unassembled WGS sequence"/>
</dbReference>
<dbReference type="Pfam" id="PF00877">
    <property type="entry name" value="NLPC_P60"/>
    <property type="match status" value="1"/>
</dbReference>
<comment type="similarity">
    <text evidence="1">Belongs to the peptidase C40 family.</text>
</comment>
<dbReference type="SUPFAM" id="SSF54001">
    <property type="entry name" value="Cysteine proteinases"/>
    <property type="match status" value="1"/>
</dbReference>